<dbReference type="EMBL" id="JBHSAC010000059">
    <property type="protein sequence ID" value="MFC3932538.1"/>
    <property type="molecule type" value="Genomic_DNA"/>
</dbReference>
<evidence type="ECO:0000313" key="5">
    <source>
        <dbReference type="Proteomes" id="UP001595901"/>
    </source>
</evidence>
<dbReference type="Gene3D" id="1.10.357.10">
    <property type="entry name" value="Tetracycline Repressor, domain 2"/>
    <property type="match status" value="1"/>
</dbReference>
<keyword evidence="5" id="KW-1185">Reference proteome</keyword>
<dbReference type="Pfam" id="PF00440">
    <property type="entry name" value="TetR_N"/>
    <property type="match status" value="1"/>
</dbReference>
<evidence type="ECO:0000256" key="1">
    <source>
        <dbReference type="ARBA" id="ARBA00023125"/>
    </source>
</evidence>
<dbReference type="InterPro" id="IPR009057">
    <property type="entry name" value="Homeodomain-like_sf"/>
</dbReference>
<dbReference type="InterPro" id="IPR001647">
    <property type="entry name" value="HTH_TetR"/>
</dbReference>
<comment type="caution">
    <text evidence="4">The sequence shown here is derived from an EMBL/GenBank/DDBJ whole genome shotgun (WGS) entry which is preliminary data.</text>
</comment>
<dbReference type="Proteomes" id="UP001595901">
    <property type="component" value="Unassembled WGS sequence"/>
</dbReference>
<evidence type="ECO:0000256" key="2">
    <source>
        <dbReference type="PROSITE-ProRule" id="PRU00335"/>
    </source>
</evidence>
<evidence type="ECO:0000259" key="3">
    <source>
        <dbReference type="PROSITE" id="PS50977"/>
    </source>
</evidence>
<evidence type="ECO:0000313" key="4">
    <source>
        <dbReference type="EMBL" id="MFC3932538.1"/>
    </source>
</evidence>
<dbReference type="PANTHER" id="PTHR43479">
    <property type="entry name" value="ACREF/ENVCD OPERON REPRESSOR-RELATED"/>
    <property type="match status" value="1"/>
</dbReference>
<keyword evidence="1 2" id="KW-0238">DNA-binding</keyword>
<feature type="DNA-binding region" description="H-T-H motif" evidence="2">
    <location>
        <begin position="30"/>
        <end position="49"/>
    </location>
</feature>
<reference evidence="5" key="1">
    <citation type="journal article" date="2019" name="Int. J. Syst. Evol. Microbiol.">
        <title>The Global Catalogue of Microorganisms (GCM) 10K type strain sequencing project: providing services to taxonomists for standard genome sequencing and annotation.</title>
        <authorList>
            <consortium name="The Broad Institute Genomics Platform"/>
            <consortium name="The Broad Institute Genome Sequencing Center for Infectious Disease"/>
            <person name="Wu L."/>
            <person name="Ma J."/>
        </authorList>
    </citation>
    <scope>NUCLEOTIDE SEQUENCE [LARGE SCALE GENOMIC DNA]</scope>
    <source>
        <strain evidence="5">CCUG 58728</strain>
    </source>
</reference>
<proteinExistence type="predicted"/>
<dbReference type="InterPro" id="IPR050624">
    <property type="entry name" value="HTH-type_Tx_Regulator"/>
</dbReference>
<accession>A0ABV8D1Y6</accession>
<dbReference type="RefSeq" id="WP_380432021.1">
    <property type="nucleotide sequence ID" value="NZ_JBHSAC010000059.1"/>
</dbReference>
<dbReference type="SUPFAM" id="SSF46689">
    <property type="entry name" value="Homeodomain-like"/>
    <property type="match status" value="1"/>
</dbReference>
<dbReference type="PANTHER" id="PTHR43479:SF7">
    <property type="entry name" value="TETR-FAMILY TRANSCRIPTIONAL REGULATOR"/>
    <property type="match status" value="1"/>
</dbReference>
<gene>
    <name evidence="4" type="ORF">ACFOSE_07165</name>
</gene>
<protein>
    <submittedName>
        <fullName evidence="4">TetR/AcrR family transcriptional regulator</fullName>
    </submittedName>
</protein>
<dbReference type="InterPro" id="IPR039532">
    <property type="entry name" value="TetR_C_Firmicutes"/>
</dbReference>
<organism evidence="4 5">
    <name type="scientific">Streptococcus dentapri</name>
    <dbReference type="NCBI Taxonomy" id="573564"/>
    <lineage>
        <taxon>Bacteria</taxon>
        <taxon>Bacillati</taxon>
        <taxon>Bacillota</taxon>
        <taxon>Bacilli</taxon>
        <taxon>Lactobacillales</taxon>
        <taxon>Streptococcaceae</taxon>
        <taxon>Streptococcus</taxon>
    </lineage>
</organism>
<dbReference type="PROSITE" id="PS50977">
    <property type="entry name" value="HTH_TETR_2"/>
    <property type="match status" value="1"/>
</dbReference>
<name>A0ABV8D1Y6_9STRE</name>
<sequence length="192" mass="22273">MAKKRQTGTKKHIKKALAQLLTEKKFEDITISDLTRTAGINRGTFYLHYLDKHDMMRQLQEGMETELFNILQQEDLIKYPDLAIQATLDYLVKDLDFIAAIAKTSHITFSKSIKDFVFQLIASSPDWKDKIRDHYDVPQEYALEVYLASAESLITYWINQGAKKSTAEMAEIVLKVLFLNRTQPEKETKQDH</sequence>
<feature type="domain" description="HTH tetR-type" evidence="3">
    <location>
        <begin position="7"/>
        <end position="67"/>
    </location>
</feature>
<dbReference type="Pfam" id="PF14278">
    <property type="entry name" value="TetR_C_8"/>
    <property type="match status" value="1"/>
</dbReference>